<dbReference type="Proteomes" id="UP000682416">
    <property type="component" value="Chromosome"/>
</dbReference>
<organism evidence="2 3">
    <name type="scientific">Nocardiopsis eucommiae</name>
    <dbReference type="NCBI Taxonomy" id="2831970"/>
    <lineage>
        <taxon>Bacteria</taxon>
        <taxon>Bacillati</taxon>
        <taxon>Actinomycetota</taxon>
        <taxon>Actinomycetes</taxon>
        <taxon>Streptosporangiales</taxon>
        <taxon>Nocardiopsidaceae</taxon>
        <taxon>Nocardiopsis</taxon>
    </lineage>
</organism>
<dbReference type="GO" id="GO:0016747">
    <property type="term" value="F:acyltransferase activity, transferring groups other than amino-acyl groups"/>
    <property type="evidence" value="ECO:0007669"/>
    <property type="project" value="InterPro"/>
</dbReference>
<dbReference type="CDD" id="cd04301">
    <property type="entry name" value="NAT_SF"/>
    <property type="match status" value="1"/>
</dbReference>
<dbReference type="AlphaFoldDB" id="A0A975LBM9"/>
<dbReference type="EMBL" id="CP074402">
    <property type="protein sequence ID" value="QVJ02232.1"/>
    <property type="molecule type" value="Genomic_DNA"/>
</dbReference>
<name>A0A975LBM9_9ACTN</name>
<dbReference type="SUPFAM" id="SSF55729">
    <property type="entry name" value="Acyl-CoA N-acyltransferases (Nat)"/>
    <property type="match status" value="1"/>
</dbReference>
<evidence type="ECO:0000313" key="3">
    <source>
        <dbReference type="Proteomes" id="UP000682416"/>
    </source>
</evidence>
<dbReference type="PROSITE" id="PS51186">
    <property type="entry name" value="GNAT"/>
    <property type="match status" value="1"/>
</dbReference>
<sequence length="324" mass="36353">MTVLPNTLTLRPITGPEELDLFNRIPYVLNHELADDLAEGRRRPSWLWVALDGDRLLARLSWWCRNQDDAPFLLDLLDVDDTAEDVDRVAVATELLSTANAALFPDGVPVAQGTVPPPEFLRFEVADWRDDERSRRRVGERLAVIEKSGAVPLVERLRYEWRAGNPLPEDSGRLVYRGIEDTEDILGLMVRALEGTLDTHDRMDLRERSAEEVAAANFADEFANYSTPRSWWRVATLPDGTPVGFVIPARNAYHPIISYIAVLPEHRGNGYIDDLLAEGTRVLVREGVTYVRAATDVGNVPMARAFTRAGYDTISGVINMTWST</sequence>
<accession>A0A975LBM9</accession>
<keyword evidence="3" id="KW-1185">Reference proteome</keyword>
<feature type="domain" description="N-acetyltransferase" evidence="1">
    <location>
        <begin position="188"/>
        <end position="324"/>
    </location>
</feature>
<gene>
    <name evidence="2" type="ORF">KGD82_05840</name>
</gene>
<dbReference type="Pfam" id="PF00583">
    <property type="entry name" value="Acetyltransf_1"/>
    <property type="match status" value="1"/>
</dbReference>
<dbReference type="Gene3D" id="3.40.630.30">
    <property type="match status" value="1"/>
</dbReference>
<evidence type="ECO:0000313" key="2">
    <source>
        <dbReference type="EMBL" id="QVJ02232.1"/>
    </source>
</evidence>
<dbReference type="InterPro" id="IPR016181">
    <property type="entry name" value="Acyl_CoA_acyltransferase"/>
</dbReference>
<reference evidence="2" key="1">
    <citation type="submission" date="2021-05" db="EMBL/GenBank/DDBJ databases">
        <authorList>
            <person name="Kaiqin L."/>
            <person name="Jian G."/>
        </authorList>
    </citation>
    <scope>NUCLEOTIDE SEQUENCE</scope>
    <source>
        <strain evidence="2">HDS5</strain>
    </source>
</reference>
<proteinExistence type="predicted"/>
<dbReference type="InterPro" id="IPR000182">
    <property type="entry name" value="GNAT_dom"/>
</dbReference>
<evidence type="ECO:0000259" key="1">
    <source>
        <dbReference type="PROSITE" id="PS51186"/>
    </source>
</evidence>
<protein>
    <submittedName>
        <fullName evidence="2">GNAT family N-acetyltransferase</fullName>
    </submittedName>
</protein>
<dbReference type="KEGG" id="nec:KGD82_05840"/>